<reference evidence="1" key="1">
    <citation type="journal article" date="2018" name="Nat. Commun.">
        <title>Diversity and evolution of the emerging Pandoraviridae family.</title>
        <authorList>
            <person name="Legendre M."/>
            <person name="Fabre E."/>
            <person name="Poirot O."/>
            <person name="Jeudy S."/>
            <person name="Lartigue A."/>
            <person name="Alempic J.M."/>
            <person name="Beucher L."/>
            <person name="Philippe N."/>
            <person name="Bertaux L."/>
            <person name="Christo-Foroux E."/>
            <person name="Labadie K."/>
            <person name="Coute Y."/>
            <person name="Abergel C."/>
            <person name="Claverie J.M."/>
        </authorList>
    </citation>
    <scope>NUCLEOTIDE SEQUENCE [LARGE SCALE GENOMIC DNA]</scope>
    <source>
        <strain evidence="1">Neocaledonia</strain>
    </source>
</reference>
<proteinExistence type="predicted"/>
<protein>
    <submittedName>
        <fullName evidence="1">Uncharacterized protein</fullName>
    </submittedName>
</protein>
<gene>
    <name evidence="1" type="ORF">pneo_cds_1074</name>
</gene>
<accession>A0A2U7UDY8</accession>
<dbReference type="RefSeq" id="YP_009482684.1">
    <property type="nucleotide sequence ID" value="NC_037666.1"/>
</dbReference>
<dbReference type="Proteomes" id="UP000249287">
    <property type="component" value="Segment"/>
</dbReference>
<dbReference type="EMBL" id="MG011690">
    <property type="protein sequence ID" value="AVK76681.1"/>
    <property type="molecule type" value="Genomic_DNA"/>
</dbReference>
<dbReference type="KEGG" id="vg:36843394"/>
<sequence>MWPDRLLFDKFSQADSAVDVLDTLPRRADRLTVQARVRRAMSDSYSIVAAAAKPSSKWGPWTPTGLHAIWSMRCLPLRSPRRTPTHRAPRWTSFLSFLARRPMCARRNRSTSCTSLERARHSAFVG</sequence>
<evidence type="ECO:0000313" key="1">
    <source>
        <dbReference type="EMBL" id="AVK76681.1"/>
    </source>
</evidence>
<dbReference type="GeneID" id="36843394"/>
<organism evidence="1">
    <name type="scientific">Pandoravirus neocaledonia</name>
    <dbReference type="NCBI Taxonomy" id="2107708"/>
    <lineage>
        <taxon>Viruses</taxon>
        <taxon>Pandoravirus</taxon>
    </lineage>
</organism>
<name>A0A2U7UDY8_9VIRU</name>